<dbReference type="EMBL" id="BMWC01000005">
    <property type="protein sequence ID" value="GGX06926.1"/>
    <property type="molecule type" value="Genomic_DNA"/>
</dbReference>
<proteinExistence type="predicted"/>
<accession>A0ABQ2X9Z4</accession>
<feature type="region of interest" description="Disordered" evidence="1">
    <location>
        <begin position="54"/>
        <end position="74"/>
    </location>
</feature>
<comment type="caution">
    <text evidence="3">The sequence shown here is derived from an EMBL/GenBank/DDBJ whole genome shotgun (WGS) entry which is preliminary data.</text>
</comment>
<dbReference type="InterPro" id="IPR036928">
    <property type="entry name" value="AS_sf"/>
</dbReference>
<evidence type="ECO:0000256" key="1">
    <source>
        <dbReference type="SAM" id="MobiDB-lite"/>
    </source>
</evidence>
<reference evidence="4" key="1">
    <citation type="journal article" date="2019" name="Int. J. Syst. Evol. Microbiol.">
        <title>The Global Catalogue of Microorganisms (GCM) 10K type strain sequencing project: providing services to taxonomists for standard genome sequencing and annotation.</title>
        <authorList>
            <consortium name="The Broad Institute Genomics Platform"/>
            <consortium name="The Broad Institute Genome Sequencing Center for Infectious Disease"/>
            <person name="Wu L."/>
            <person name="Ma J."/>
        </authorList>
    </citation>
    <scope>NUCLEOTIDE SEQUENCE [LARGE SCALE GENOMIC DNA]</scope>
    <source>
        <strain evidence="4">JCM 4866</strain>
    </source>
</reference>
<dbReference type="InterPro" id="IPR023631">
    <property type="entry name" value="Amidase_dom"/>
</dbReference>
<sequence length="175" mass="18279">MVTTRGSRLFAHHVPARDATAVARLRAAGAIPLAKTSLPEFSYWTETDNLLVGPTRNPWDPRRTPGGSSGGEAAAIAAGMSPLGLGSDVAPSVRGPAHFTGIAALKARPCRSRSARPPTACRSASNSSPPGTPRTCCSRWHRSWSPRARSANAAHPAREQAKGAPAPGGPPPRRR</sequence>
<dbReference type="Gene3D" id="3.90.1300.10">
    <property type="entry name" value="Amidase signature (AS) domain"/>
    <property type="match status" value="1"/>
</dbReference>
<dbReference type="Pfam" id="PF01425">
    <property type="entry name" value="Amidase"/>
    <property type="match status" value="1"/>
</dbReference>
<organism evidence="3 4">
    <name type="scientific">Streptomyces lomondensis</name>
    <dbReference type="NCBI Taxonomy" id="68229"/>
    <lineage>
        <taxon>Bacteria</taxon>
        <taxon>Bacillati</taxon>
        <taxon>Actinomycetota</taxon>
        <taxon>Actinomycetes</taxon>
        <taxon>Kitasatosporales</taxon>
        <taxon>Streptomycetaceae</taxon>
        <taxon>Streptomyces</taxon>
    </lineage>
</organism>
<dbReference type="PROSITE" id="PS00571">
    <property type="entry name" value="AMIDASES"/>
    <property type="match status" value="1"/>
</dbReference>
<feature type="domain" description="Amidase" evidence="2">
    <location>
        <begin position="1"/>
        <end position="120"/>
    </location>
</feature>
<dbReference type="PANTHER" id="PTHR43372:SF4">
    <property type="entry name" value="FATTY-ACID AMIDE HYDROLASE 2"/>
    <property type="match status" value="1"/>
</dbReference>
<dbReference type="PANTHER" id="PTHR43372">
    <property type="entry name" value="FATTY-ACID AMIDE HYDROLASE"/>
    <property type="match status" value="1"/>
</dbReference>
<evidence type="ECO:0000313" key="3">
    <source>
        <dbReference type="EMBL" id="GGX06926.1"/>
    </source>
</evidence>
<dbReference type="InterPro" id="IPR052739">
    <property type="entry name" value="FAAH2"/>
</dbReference>
<feature type="region of interest" description="Disordered" evidence="1">
    <location>
        <begin position="109"/>
        <end position="175"/>
    </location>
</feature>
<gene>
    <name evidence="3" type="ORF">GCM10010383_41230</name>
</gene>
<evidence type="ECO:0000259" key="2">
    <source>
        <dbReference type="Pfam" id="PF01425"/>
    </source>
</evidence>
<dbReference type="SUPFAM" id="SSF75304">
    <property type="entry name" value="Amidase signature (AS) enzymes"/>
    <property type="match status" value="1"/>
</dbReference>
<dbReference type="InterPro" id="IPR020556">
    <property type="entry name" value="Amidase_CS"/>
</dbReference>
<keyword evidence="4" id="KW-1185">Reference proteome</keyword>
<evidence type="ECO:0000313" key="4">
    <source>
        <dbReference type="Proteomes" id="UP000617743"/>
    </source>
</evidence>
<dbReference type="Proteomes" id="UP000617743">
    <property type="component" value="Unassembled WGS sequence"/>
</dbReference>
<protein>
    <recommendedName>
        <fullName evidence="2">Amidase domain-containing protein</fullName>
    </recommendedName>
</protein>
<name>A0ABQ2X9Z4_9ACTN</name>